<dbReference type="InterPro" id="IPR004119">
    <property type="entry name" value="EcKL"/>
</dbReference>
<keyword evidence="2" id="KW-1185">Reference proteome</keyword>
<dbReference type="InParanoid" id="A0A6J1WBY9"/>
<name>A0A6J1WBY9_GALME</name>
<gene>
    <name evidence="3" type="primary">LOC113511429</name>
</gene>
<reference evidence="3" key="1">
    <citation type="submission" date="2025-08" db="UniProtKB">
        <authorList>
            <consortium name="RefSeq"/>
        </authorList>
    </citation>
    <scope>IDENTIFICATION</scope>
    <source>
        <tissue evidence="3">Whole larvae</tissue>
    </source>
</reference>
<dbReference type="InterPro" id="IPR015897">
    <property type="entry name" value="CHK_kinase-like"/>
</dbReference>
<dbReference type="PANTHER" id="PTHR11012:SF8">
    <property type="entry name" value="JUVENILE HORMONE-INDUCIBLE PROTEIN 26"/>
    <property type="match status" value="1"/>
</dbReference>
<dbReference type="PANTHER" id="PTHR11012">
    <property type="entry name" value="PROTEIN KINASE-LIKE DOMAIN-CONTAINING"/>
    <property type="match status" value="1"/>
</dbReference>
<feature type="domain" description="CHK kinase-like" evidence="1">
    <location>
        <begin position="143"/>
        <end position="329"/>
    </location>
</feature>
<dbReference type="Proteomes" id="UP001652740">
    <property type="component" value="Unplaced"/>
</dbReference>
<accession>A0A6J1WBY9</accession>
<dbReference type="InterPro" id="IPR011009">
    <property type="entry name" value="Kinase-like_dom_sf"/>
</dbReference>
<dbReference type="SMART" id="SM00587">
    <property type="entry name" value="CHK"/>
    <property type="match status" value="1"/>
</dbReference>
<dbReference type="SUPFAM" id="SSF56112">
    <property type="entry name" value="Protein kinase-like (PK-like)"/>
    <property type="match status" value="1"/>
</dbReference>
<dbReference type="AlphaFoldDB" id="A0A6J1WBY9"/>
<proteinExistence type="predicted"/>
<sequence>MQNEKREISIEHDKENGLCENNVLSTTLEVAVKNIIKREGYLTHVVNERRLPLDGGNYMAKLAVVNIKGETADGDKEIDIFVKEILPDDVNGFFLASNYHLNELYVYREPLKYFQKFQEDAGIPIEDRYNIPKFYEESNSEFIILENLAKQGFTTVDRMEPITLSFAEHAVRQLAKFHALSFVLKSKCPEYYDKRIKSLKLNMNFNDKWKKFMKNIYTATTRDLCGDAKKKAESVFPNVLERLPKFLQEEGSIGCLCHGDFRANNILMKVNDGKIEKLIPVDYQVIHYANPVTDLVYLIFLGTDQKFRRDHLENIKNLYHDTMARFLRYFDLNVEDYFPRVEFEKIYKDTLYYGFITATWLLPFIFADHEDLPEVKGVVEKVDYKVDKRMKCRIQGIFDDFIQWGYL</sequence>
<dbReference type="Gene3D" id="3.90.1200.10">
    <property type="match status" value="1"/>
</dbReference>
<evidence type="ECO:0000259" key="1">
    <source>
        <dbReference type="SMART" id="SM00587"/>
    </source>
</evidence>
<evidence type="ECO:0000313" key="3">
    <source>
        <dbReference type="RefSeq" id="XP_026750853.2"/>
    </source>
</evidence>
<evidence type="ECO:0000313" key="2">
    <source>
        <dbReference type="Proteomes" id="UP001652740"/>
    </source>
</evidence>
<organism evidence="2 3">
    <name type="scientific">Galleria mellonella</name>
    <name type="common">Greater wax moth</name>
    <dbReference type="NCBI Taxonomy" id="7137"/>
    <lineage>
        <taxon>Eukaryota</taxon>
        <taxon>Metazoa</taxon>
        <taxon>Ecdysozoa</taxon>
        <taxon>Arthropoda</taxon>
        <taxon>Hexapoda</taxon>
        <taxon>Insecta</taxon>
        <taxon>Pterygota</taxon>
        <taxon>Neoptera</taxon>
        <taxon>Endopterygota</taxon>
        <taxon>Lepidoptera</taxon>
        <taxon>Glossata</taxon>
        <taxon>Ditrysia</taxon>
        <taxon>Pyraloidea</taxon>
        <taxon>Pyralidae</taxon>
        <taxon>Galleriinae</taxon>
        <taxon>Galleria</taxon>
    </lineage>
</organism>
<dbReference type="KEGG" id="gmw:113511429"/>
<protein>
    <submittedName>
        <fullName evidence="3">Uncharacterized protein LOC113511429</fullName>
    </submittedName>
</protein>
<dbReference type="Pfam" id="PF02958">
    <property type="entry name" value="EcKL"/>
    <property type="match status" value="1"/>
</dbReference>
<dbReference type="RefSeq" id="XP_026750853.2">
    <property type="nucleotide sequence ID" value="XM_026895052.3"/>
</dbReference>
<dbReference type="GeneID" id="113511429"/>